<name>A0A3B0YJM7_9ZZZZ</name>
<proteinExistence type="predicted"/>
<dbReference type="EMBL" id="UOFI01000132">
    <property type="protein sequence ID" value="VAW68516.1"/>
    <property type="molecule type" value="Genomic_DNA"/>
</dbReference>
<sequence>MLPQIYDEIIKMVSNLLVIGLVDDGRRAAIYVDDIGASNIVEAIKVFGRRC</sequence>
<protein>
    <submittedName>
        <fullName evidence="1">Uncharacterized protein</fullName>
    </submittedName>
</protein>
<organism evidence="1">
    <name type="scientific">hydrothermal vent metagenome</name>
    <dbReference type="NCBI Taxonomy" id="652676"/>
    <lineage>
        <taxon>unclassified sequences</taxon>
        <taxon>metagenomes</taxon>
        <taxon>ecological metagenomes</taxon>
    </lineage>
</organism>
<gene>
    <name evidence="1" type="ORF">MNBD_GAMMA09-3160</name>
</gene>
<reference evidence="1" key="1">
    <citation type="submission" date="2018-06" db="EMBL/GenBank/DDBJ databases">
        <authorList>
            <person name="Zhirakovskaya E."/>
        </authorList>
    </citation>
    <scope>NUCLEOTIDE SEQUENCE</scope>
</reference>
<evidence type="ECO:0000313" key="1">
    <source>
        <dbReference type="EMBL" id="VAW68516.1"/>
    </source>
</evidence>
<accession>A0A3B0YJM7</accession>
<dbReference type="AlphaFoldDB" id="A0A3B0YJM7"/>